<dbReference type="FunFam" id="3.30.1960.10:FF:000001">
    <property type="entry name" value="tRNA wybutosine-synthesizing protein 3 homolog"/>
    <property type="match status" value="1"/>
</dbReference>
<evidence type="ECO:0000256" key="4">
    <source>
        <dbReference type="ARBA" id="ARBA00016536"/>
    </source>
</evidence>
<comment type="function">
    <text evidence="9">Probable S-adenosyl-L-methionine-dependent methyltransferase that acts as a component of the wybutosine biosynthesis pathway. Wybutosine is a hyper modified guanosine with a tricyclic base found at the 3'-position adjacent to the anticodon of eukaryotic phenylalanine tRNA.</text>
</comment>
<organism evidence="14 15">
    <name type="scientific">Pelobates cultripes</name>
    <name type="common">Western spadefoot toad</name>
    <dbReference type="NCBI Taxonomy" id="61616"/>
    <lineage>
        <taxon>Eukaryota</taxon>
        <taxon>Metazoa</taxon>
        <taxon>Chordata</taxon>
        <taxon>Craniata</taxon>
        <taxon>Vertebrata</taxon>
        <taxon>Euteleostomi</taxon>
        <taxon>Amphibia</taxon>
        <taxon>Batrachia</taxon>
        <taxon>Anura</taxon>
        <taxon>Pelobatoidea</taxon>
        <taxon>Pelobatidae</taxon>
        <taxon>Pelobates</taxon>
    </lineage>
</organism>
<comment type="similarity">
    <text evidence="2">Belongs to the TYW3 family.</text>
</comment>
<dbReference type="GO" id="GO:0008168">
    <property type="term" value="F:methyltransferase activity"/>
    <property type="evidence" value="ECO:0007669"/>
    <property type="project" value="UniProtKB-KW"/>
</dbReference>
<comment type="pathway">
    <text evidence="1">tRNA modification; wybutosine-tRNA(Phe) biosynthesis.</text>
</comment>
<evidence type="ECO:0000256" key="5">
    <source>
        <dbReference type="ARBA" id="ARBA00022603"/>
    </source>
</evidence>
<feature type="compositionally biased region" description="Polar residues" evidence="12">
    <location>
        <begin position="59"/>
        <end position="79"/>
    </location>
</feature>
<keyword evidence="7" id="KW-0949">S-adenosyl-L-methionine</keyword>
<dbReference type="InterPro" id="IPR003827">
    <property type="entry name" value="tRNA_yW-synthesising"/>
</dbReference>
<evidence type="ECO:0000256" key="11">
    <source>
        <dbReference type="ARBA" id="ARBA00049202"/>
    </source>
</evidence>
<keyword evidence="15" id="KW-1185">Reference proteome</keyword>
<evidence type="ECO:0000256" key="9">
    <source>
        <dbReference type="ARBA" id="ARBA00025378"/>
    </source>
</evidence>
<keyword evidence="5" id="KW-0489">Methyltransferase</keyword>
<gene>
    <name evidence="14" type="ORF">PECUL_23A007882</name>
</gene>
<dbReference type="PANTHER" id="PTHR48418">
    <property type="entry name" value="TRNA WYBUTOSINE-SYNTHESIZING PROTEIN 3"/>
    <property type="match status" value="1"/>
</dbReference>
<feature type="domain" description="tRNA wybutosine-synthesizing protein" evidence="13">
    <location>
        <begin position="201"/>
        <end position="381"/>
    </location>
</feature>
<evidence type="ECO:0000313" key="14">
    <source>
        <dbReference type="EMBL" id="CAH2311047.1"/>
    </source>
</evidence>
<accession>A0AAD1SXJ6</accession>
<dbReference type="EMBL" id="OW240919">
    <property type="protein sequence ID" value="CAH2311047.1"/>
    <property type="molecule type" value="Genomic_DNA"/>
</dbReference>
<evidence type="ECO:0000256" key="10">
    <source>
        <dbReference type="ARBA" id="ARBA00030554"/>
    </source>
</evidence>
<feature type="compositionally biased region" description="Polar residues" evidence="12">
    <location>
        <begin position="390"/>
        <end position="403"/>
    </location>
</feature>
<evidence type="ECO:0000256" key="3">
    <source>
        <dbReference type="ARBA" id="ARBA00012750"/>
    </source>
</evidence>
<evidence type="ECO:0000256" key="7">
    <source>
        <dbReference type="ARBA" id="ARBA00022691"/>
    </source>
</evidence>
<reference evidence="14" key="1">
    <citation type="submission" date="2022-03" db="EMBL/GenBank/DDBJ databases">
        <authorList>
            <person name="Alioto T."/>
            <person name="Alioto T."/>
            <person name="Gomez Garrido J."/>
        </authorList>
    </citation>
    <scope>NUCLEOTIDE SEQUENCE</scope>
</reference>
<evidence type="ECO:0000256" key="2">
    <source>
        <dbReference type="ARBA" id="ARBA00008569"/>
    </source>
</evidence>
<sequence>MIALSPHLKYKTQNPPLVRVWSLLVSVEKKWRRPQPGGTHVPRAITIHMRSVFNFPSWMDSQTTSAPRGSAPDITSSMETPGAPDIPSTRETPGAPDIPSSMETPGAPDIPSSMETPGAPDIPSSMETPGAPDIPSTRETPGAPDIPSSMETPGAPDIPSSMETPGAPDIPSSMETPGAPDIPSSMETPGDSGDPFSRWKLLALRKVDVSKKGSVDPDIADTVRFINLRDSFFTTSSCSGRIILLDENPDISTIQKKNCSWLFVTHQLCKTEDVVEGLQKAVGNAVLKFEPFVLHVQCRSLEDAQLLHNVSINSGFRNSGITVGKKGRIIMAVRSTHCLEVPLCFKGKCLVSNEYITHVVHTANQKMEENFRRIARFHSSLVHALQNKANTSNCETPPASSVYTRRRRRNKAENRKSDCSSNVEEECDDPEELITLYDAC</sequence>
<dbReference type="InterPro" id="IPR036602">
    <property type="entry name" value="tRNA_yW-synthesising-like_sf"/>
</dbReference>
<dbReference type="Pfam" id="PF02676">
    <property type="entry name" value="TYW3"/>
    <property type="match status" value="1"/>
</dbReference>
<dbReference type="PANTHER" id="PTHR48418:SF1">
    <property type="entry name" value="TRNA WYBUTOSINE-SYNTHESIZING PROTEIN 3"/>
    <property type="match status" value="1"/>
</dbReference>
<protein>
    <recommendedName>
        <fullName evidence="4">tRNA wybutosine-synthesizing protein 3 homolog</fullName>
        <ecNumber evidence="3">2.1.1.282</ecNumber>
    </recommendedName>
    <alternativeName>
        <fullName evidence="10">tRNA(Phe) 7-((3-amino-3-carboxypropyl)-4-demethylwyosine(37)-N(4))-methyltransferase</fullName>
    </alternativeName>
</protein>
<dbReference type="EC" id="2.1.1.282" evidence="3"/>
<evidence type="ECO:0000256" key="8">
    <source>
        <dbReference type="ARBA" id="ARBA00022694"/>
    </source>
</evidence>
<keyword evidence="8" id="KW-0819">tRNA processing</keyword>
<feature type="region of interest" description="Disordered" evidence="12">
    <location>
        <begin position="58"/>
        <end position="194"/>
    </location>
</feature>
<feature type="region of interest" description="Disordered" evidence="12">
    <location>
        <begin position="390"/>
        <end position="423"/>
    </location>
</feature>
<name>A0AAD1SXJ6_PELCU</name>
<dbReference type="Gene3D" id="3.30.1960.10">
    <property type="entry name" value="tRNA wybutosine-synthesizing-like"/>
    <property type="match status" value="1"/>
</dbReference>
<evidence type="ECO:0000259" key="13">
    <source>
        <dbReference type="Pfam" id="PF02676"/>
    </source>
</evidence>
<dbReference type="Proteomes" id="UP001295444">
    <property type="component" value="Chromosome 08"/>
</dbReference>
<dbReference type="GO" id="GO:0008033">
    <property type="term" value="P:tRNA processing"/>
    <property type="evidence" value="ECO:0007669"/>
    <property type="project" value="UniProtKB-KW"/>
</dbReference>
<dbReference type="GO" id="GO:0032259">
    <property type="term" value="P:methylation"/>
    <property type="evidence" value="ECO:0007669"/>
    <property type="project" value="UniProtKB-KW"/>
</dbReference>
<keyword evidence="6" id="KW-0808">Transferase</keyword>
<evidence type="ECO:0000256" key="1">
    <source>
        <dbReference type="ARBA" id="ARBA00004797"/>
    </source>
</evidence>
<evidence type="ECO:0000256" key="12">
    <source>
        <dbReference type="SAM" id="MobiDB-lite"/>
    </source>
</evidence>
<comment type="catalytic activity">
    <reaction evidence="11">
        <text>4-demethyl-7-[(3S)-3-amino-3-carboxypropyl]wyosine(37) in tRNA(Phe) + S-adenosyl-L-methionine = 7-[(3S)-3-amino-3-carboxypropyl]wyosine(37) in tRNA(Phe) + S-adenosyl-L-homocysteine + H(+)</text>
        <dbReference type="Rhea" id="RHEA:36635"/>
        <dbReference type="Rhea" id="RHEA-COMP:10378"/>
        <dbReference type="Rhea" id="RHEA-COMP:10379"/>
        <dbReference type="ChEBI" id="CHEBI:15378"/>
        <dbReference type="ChEBI" id="CHEBI:57856"/>
        <dbReference type="ChEBI" id="CHEBI:59789"/>
        <dbReference type="ChEBI" id="CHEBI:73543"/>
        <dbReference type="ChEBI" id="CHEBI:73550"/>
        <dbReference type="EC" id="2.1.1.282"/>
    </reaction>
</comment>
<proteinExistence type="inferred from homology"/>
<dbReference type="SUPFAM" id="SSF111278">
    <property type="entry name" value="SSo0622-like"/>
    <property type="match status" value="1"/>
</dbReference>
<evidence type="ECO:0000313" key="15">
    <source>
        <dbReference type="Proteomes" id="UP001295444"/>
    </source>
</evidence>
<dbReference type="AlphaFoldDB" id="A0AAD1SXJ6"/>
<evidence type="ECO:0000256" key="6">
    <source>
        <dbReference type="ARBA" id="ARBA00022679"/>
    </source>
</evidence>